<gene>
    <name evidence="3" type="ORF">WMY93_012292</name>
</gene>
<dbReference type="GO" id="GO:0031514">
    <property type="term" value="C:motile cilium"/>
    <property type="evidence" value="ECO:0007669"/>
    <property type="project" value="TreeGrafter"/>
</dbReference>
<dbReference type="Proteomes" id="UP001460270">
    <property type="component" value="Unassembled WGS sequence"/>
</dbReference>
<reference evidence="4" key="1">
    <citation type="submission" date="2024-04" db="EMBL/GenBank/DDBJ databases">
        <title>Salinicola lusitanus LLJ914,a marine bacterium isolated from the Okinawa Trough.</title>
        <authorList>
            <person name="Li J."/>
        </authorList>
    </citation>
    <scope>NUCLEOTIDE SEQUENCE [LARGE SCALE GENOMIC DNA]</scope>
</reference>
<dbReference type="GO" id="GO:0060271">
    <property type="term" value="P:cilium assembly"/>
    <property type="evidence" value="ECO:0007669"/>
    <property type="project" value="TreeGrafter"/>
</dbReference>
<evidence type="ECO:0000313" key="3">
    <source>
        <dbReference type="EMBL" id="KAK7916531.1"/>
    </source>
</evidence>
<name>A0AAW0PGD0_9GOBI</name>
<dbReference type="EMBL" id="JBBPFD010000008">
    <property type="protein sequence ID" value="KAK7916531.1"/>
    <property type="molecule type" value="Genomic_DNA"/>
</dbReference>
<organism evidence="3 4">
    <name type="scientific">Mugilogobius chulae</name>
    <name type="common">yellowstripe goby</name>
    <dbReference type="NCBI Taxonomy" id="88201"/>
    <lineage>
        <taxon>Eukaryota</taxon>
        <taxon>Metazoa</taxon>
        <taxon>Chordata</taxon>
        <taxon>Craniata</taxon>
        <taxon>Vertebrata</taxon>
        <taxon>Euteleostomi</taxon>
        <taxon>Actinopterygii</taxon>
        <taxon>Neopterygii</taxon>
        <taxon>Teleostei</taxon>
        <taxon>Neoteleostei</taxon>
        <taxon>Acanthomorphata</taxon>
        <taxon>Gobiaria</taxon>
        <taxon>Gobiiformes</taxon>
        <taxon>Gobioidei</taxon>
        <taxon>Gobiidae</taxon>
        <taxon>Gobionellinae</taxon>
        <taxon>Mugilogobius</taxon>
    </lineage>
</organism>
<accession>A0AAW0PGD0</accession>
<evidence type="ECO:0000313" key="4">
    <source>
        <dbReference type="Proteomes" id="UP001460270"/>
    </source>
</evidence>
<comment type="caution">
    <text evidence="3">The sequence shown here is derived from an EMBL/GenBank/DDBJ whole genome shotgun (WGS) entry which is preliminary data.</text>
</comment>
<sequence length="631" mass="72036">MSEKSTHSAEHTDSLGPKVNEEVTVEANTEEETQPSKVSCSEDPPPEDDKVEPQQQSTEVVDEAETQANQPEMTEVTIEESQSDGDKVVDEAETQANLPEMTEVTIEESQSDGDVGTSTATVKVVLVPEGHVMTQALMDLGVQPHGSIRMEMSSVDPHSYPLRPVRPPEHDNMPDVITVRVQRGDDSPTSSLSRIMGTMTSRRWWLRSSAAARKPFLGGYRHRLTGAAYHHASTQTYSRADQPECRGFLPRTHKYTVEMKSQAQQCAADVSTQMTGIGCYVSCTNDKLLTPGSYTTAAEYHERRLKAVIRLQAAARRWLAKQAVGRLRQDRNRRLAWLEAQTQRRREEKEEQLRDRRRRWKNPQRREDFNLLYQALETWRKEEEQLINATLRGAQRKVALCSLLDQELEYIKTIGQKQIIFDKDITDRSIRNFLDRSAAPYHWKSAKGERIEMDTMNTIRARELRDLYNDVSATPIKQNDRLEVLMTLKHTVKEHKCELTRDLVDLVDREVDLMTRCVKASSLVGLRQRINTLLLQYIKTPAFNPQVAKLLKVQPDVSKPKSNMLLCASCHHYLPTSSFNPALSSSKDSRCRDCVRLHDIARGRDDSFYKHILKKLRMDEQQLSKSATIPS</sequence>
<feature type="domain" description="IQ motif and ubiquitin-like" evidence="2">
    <location>
        <begin position="426"/>
        <end position="560"/>
    </location>
</feature>
<dbReference type="AlphaFoldDB" id="A0AAW0PGD0"/>
<dbReference type="InterPro" id="IPR037695">
    <property type="entry name" value="IQUB"/>
</dbReference>
<proteinExistence type="predicted"/>
<dbReference type="Pfam" id="PF25805">
    <property type="entry name" value="IQUB"/>
    <property type="match status" value="1"/>
</dbReference>
<dbReference type="PANTHER" id="PTHR21074">
    <property type="entry name" value="IQ AND UBIQUITIN-LIKE DOMAIN-CONTAINING PROTEIN"/>
    <property type="match status" value="1"/>
</dbReference>
<protein>
    <recommendedName>
        <fullName evidence="2">IQ motif and ubiquitin-like domain-containing protein</fullName>
    </recommendedName>
</protein>
<dbReference type="GO" id="GO:0001669">
    <property type="term" value="C:acrosomal vesicle"/>
    <property type="evidence" value="ECO:0007669"/>
    <property type="project" value="TreeGrafter"/>
</dbReference>
<dbReference type="GO" id="GO:0030317">
    <property type="term" value="P:flagellated sperm motility"/>
    <property type="evidence" value="ECO:0007669"/>
    <property type="project" value="TreeGrafter"/>
</dbReference>
<dbReference type="InterPro" id="IPR057887">
    <property type="entry name" value="IQUB_helical"/>
</dbReference>
<keyword evidence="4" id="KW-1185">Reference proteome</keyword>
<dbReference type="PANTHER" id="PTHR21074:SF0">
    <property type="entry name" value="IQ AND UBIQUITIN-LIKE DOMAIN-CONTAINING PROTEIN"/>
    <property type="match status" value="1"/>
</dbReference>
<feature type="region of interest" description="Disordered" evidence="1">
    <location>
        <begin position="1"/>
        <end position="117"/>
    </location>
</feature>
<evidence type="ECO:0000256" key="1">
    <source>
        <dbReference type="SAM" id="MobiDB-lite"/>
    </source>
</evidence>
<dbReference type="PROSITE" id="PS50096">
    <property type="entry name" value="IQ"/>
    <property type="match status" value="1"/>
</dbReference>
<feature type="compositionally biased region" description="Basic and acidic residues" evidence="1">
    <location>
        <begin position="1"/>
        <end position="13"/>
    </location>
</feature>
<evidence type="ECO:0000259" key="2">
    <source>
        <dbReference type="Pfam" id="PF25805"/>
    </source>
</evidence>